<organism evidence="2 3">
    <name type="scientific">Zymomonas mobilis subsp. pomaceae (strain ATCC 29192 / DSM 22645 / JCM 10191 / CCUG 17912 / NBRC 13757 / NCIMB 11200 / NRRL B-4491 / Barker I)</name>
    <dbReference type="NCBI Taxonomy" id="579138"/>
    <lineage>
        <taxon>Bacteria</taxon>
        <taxon>Pseudomonadati</taxon>
        <taxon>Pseudomonadota</taxon>
        <taxon>Alphaproteobacteria</taxon>
        <taxon>Sphingomonadales</taxon>
        <taxon>Zymomonadaceae</taxon>
        <taxon>Zymomonas</taxon>
    </lineage>
</organism>
<evidence type="ECO:0000256" key="1">
    <source>
        <dbReference type="SAM" id="Phobius"/>
    </source>
</evidence>
<reference evidence="2 3" key="1">
    <citation type="journal article" date="2011" name="J. Bacteriol.">
        <title>Genome sequence of the ethanol-producing Zymomonas mobilis subsp. pomaceae lectotype strain ATCC 29192.</title>
        <authorList>
            <person name="Kouvelis V.N."/>
            <person name="Davenport K.W."/>
            <person name="Brettin T.S."/>
            <person name="Bruce D."/>
            <person name="Detter C."/>
            <person name="Han C.S."/>
            <person name="Nolan M."/>
            <person name="Tapia R."/>
            <person name="Damoulaki A."/>
            <person name="Kyrpides N.C."/>
            <person name="Typas M.A."/>
            <person name="Pappas K.M."/>
        </authorList>
    </citation>
    <scope>NUCLEOTIDE SEQUENCE [LARGE SCALE GENOMIC DNA]</scope>
    <source>
        <strain evidence="3">ATCC 29192 / DSM 22645 / JCM 10191 / CCUG 17912 / NBRC 13757 / NCIMB 11200 / NRRL B-4491 / Barker I</strain>
    </source>
</reference>
<dbReference type="AlphaFoldDB" id="F8ERV4"/>
<dbReference type="HOGENOM" id="CLU_088534_0_0_5"/>
<dbReference type="RefSeq" id="WP_013934955.1">
    <property type="nucleotide sequence ID" value="NC_015709.1"/>
</dbReference>
<dbReference type="EMBL" id="CP002865">
    <property type="protein sequence ID" value="AEI38567.1"/>
    <property type="molecule type" value="Genomic_DNA"/>
</dbReference>
<dbReference type="eggNOG" id="ENOG5030YT2">
    <property type="taxonomic scope" value="Bacteria"/>
</dbReference>
<keyword evidence="1" id="KW-0812">Transmembrane</keyword>
<feature type="transmembrane region" description="Helical" evidence="1">
    <location>
        <begin position="61"/>
        <end position="80"/>
    </location>
</feature>
<protein>
    <recommendedName>
        <fullName evidence="4">5-bromo-4-chloroindolyl phosphate hydrolysis protein</fullName>
    </recommendedName>
</protein>
<sequence length="229" mass="25406">MASNQQVLQEAQAVLQRYRAEKLPQQARLMGRRLKRLVATDAAIVMIALIIGMVHPLGTSGIILTLFALLLGSLLAVLTIRPVQPPKVEELQKQPLKLLPDRTATWLSAQKPALPAPARRFADAIGQKLSRLTPAVDNLPEQNPAALQIRKLVSEELPELVQGYVDLPESLRKEAREGMKSPDSQLTAGLDVINQALERIEQDLASHDLDKLATQQRFLELKYKTDPQL</sequence>
<feature type="transmembrane region" description="Helical" evidence="1">
    <location>
        <begin position="37"/>
        <end position="55"/>
    </location>
</feature>
<name>F8ERV4_ZYMMT</name>
<dbReference type="STRING" id="579138.Zymop_1679"/>
<evidence type="ECO:0008006" key="4">
    <source>
        <dbReference type="Google" id="ProtNLM"/>
    </source>
</evidence>
<keyword evidence="1" id="KW-0472">Membrane</keyword>
<evidence type="ECO:0000313" key="2">
    <source>
        <dbReference type="EMBL" id="AEI38567.1"/>
    </source>
</evidence>
<accession>F8ERV4</accession>
<dbReference type="PATRIC" id="fig|579138.3.peg.1785"/>
<evidence type="ECO:0000313" key="3">
    <source>
        <dbReference type="Proteomes" id="UP000000491"/>
    </source>
</evidence>
<keyword evidence="1" id="KW-1133">Transmembrane helix</keyword>
<dbReference type="KEGG" id="zmp:Zymop_1679"/>
<gene>
    <name evidence="2" type="ordered locus">Zymop_1679</name>
</gene>
<dbReference type="Proteomes" id="UP000000491">
    <property type="component" value="Chromosome"/>
</dbReference>
<proteinExistence type="predicted"/>